<dbReference type="EMBL" id="JANBPG010000384">
    <property type="protein sequence ID" value="KAJ1896966.1"/>
    <property type="molecule type" value="Genomic_DNA"/>
</dbReference>
<protein>
    <submittedName>
        <fullName evidence="1">ATP-dependent DNA ligase Cdc17</fullName>
    </submittedName>
</protein>
<evidence type="ECO:0000313" key="1">
    <source>
        <dbReference type="EMBL" id="KAJ1896966.1"/>
    </source>
</evidence>
<name>A0ACC1IK22_9FUNG</name>
<comment type="caution">
    <text evidence="1">The sequence shown here is derived from an EMBL/GenBank/DDBJ whole genome shotgun (WGS) entry which is preliminary data.</text>
</comment>
<keyword evidence="1" id="KW-0436">Ligase</keyword>
<evidence type="ECO:0000313" key="2">
    <source>
        <dbReference type="Proteomes" id="UP001150581"/>
    </source>
</evidence>
<dbReference type="Proteomes" id="UP001150581">
    <property type="component" value="Unassembled WGS sequence"/>
</dbReference>
<proteinExistence type="predicted"/>
<reference evidence="1" key="1">
    <citation type="submission" date="2022-07" db="EMBL/GenBank/DDBJ databases">
        <title>Phylogenomic reconstructions and comparative analyses of Kickxellomycotina fungi.</title>
        <authorList>
            <person name="Reynolds N.K."/>
            <person name="Stajich J.E."/>
            <person name="Barry K."/>
            <person name="Grigoriev I.V."/>
            <person name="Crous P."/>
            <person name="Smith M.E."/>
        </authorList>
    </citation>
    <scope>NUCLEOTIDE SEQUENCE</scope>
    <source>
        <strain evidence="1">Benny 63K</strain>
    </source>
</reference>
<sequence length="794" mass="87890">MKQQSLASFFSGRGMAKNKNKLTASSSTPPPADKDVTPDQQQVPNFDAKDTLNEPEKKPDTPMEIDIDVIDPEVIKLDAKTAKLEIKTKPSETPVAVKSDGSHKRRVVDSDDESTTTELSGNEEMASDSSQTGLDEEVAPAKTRNTAAATRTTTAPAAKKTASKAAKPPPAKKVKRAVEVKAGEPITLIETKEGMQVPFLALCKVFENIEDTPKRLEITALIRDFFLQVMHIGQEQLTHTVMLCLTKIAPDHEGIELGIGESILIKSIATATGRQVSRVKLDHQELGDLGMVVQRGKSSQRTMFKPKPLSITKVFATFKEIATTSGSSSTQKKAGLITGLLASCTEIESKYLIRSLEGRLRIGLAESTVQTALAHAALSYEKGKECEDLDSEDYQRATENLKQVLSEFPIYSNVIESIYQYGISDVINHCKLVPTLPVKPMLAKIEKAADDILRRFEGKPFTCEFKYDGERSQIHYVREGDKTTCVIFSRNAENNTAKYPDIASSVKEFAGPNVTSFILDCEAVAWDKISGKIRSFQTLSSRKKKVDSEAEITVGVCTFAFDLLFLNGEPLIRMPLRKRRELLHENFTSVANKFQFAIAKDLTEVEDIQEFLELSIQENCEGLMIKTLDGDSSSYEPSKRSMNWLKLKKDYVDGLGDSLDLVVIGAYFGKGKRVGAYGAYLLACYDPDREEYQAICKIGTGFSDADLESHKTKLDESKIATPKPYYAVSEKTKPDIWFEPLQVWEVKAADLSLSPIYQAAFGEIDPAKGVSLRFPRFIRIRDDKSPEMATSSAQ</sequence>
<keyword evidence="2" id="KW-1185">Reference proteome</keyword>
<feature type="non-terminal residue" evidence="1">
    <location>
        <position position="794"/>
    </location>
</feature>
<organism evidence="1 2">
    <name type="scientific">Kickxella alabastrina</name>
    <dbReference type="NCBI Taxonomy" id="61397"/>
    <lineage>
        <taxon>Eukaryota</taxon>
        <taxon>Fungi</taxon>
        <taxon>Fungi incertae sedis</taxon>
        <taxon>Zoopagomycota</taxon>
        <taxon>Kickxellomycotina</taxon>
        <taxon>Kickxellomycetes</taxon>
        <taxon>Kickxellales</taxon>
        <taxon>Kickxellaceae</taxon>
        <taxon>Kickxella</taxon>
    </lineage>
</organism>
<gene>
    <name evidence="1" type="primary">cdc17_2</name>
    <name evidence="1" type="ORF">LPJ66_003668</name>
</gene>
<accession>A0ACC1IK22</accession>